<keyword evidence="1" id="KW-0808">Transferase</keyword>
<dbReference type="EMBL" id="JANIBM010000002">
    <property type="protein sequence ID" value="MCQ8180021.1"/>
    <property type="molecule type" value="Genomic_DNA"/>
</dbReference>
<sequence length="194" mass="21147">MPRISLVDAAKVAVKAHLRQGDIAIDATLGNGYDTLFLAEAVGPTGHVFGFDVQRQALASSYQKLLARDLQRRVTLFLSSHAELLEVLPERVLGKVAAVMFNLGYLPGGDKTLITRTDSTLKALAAACRLLAKSGIITVLAYPGHAGGDDETERLAEWMRRLDPDQFKTELVLSRVDKPGAPRLFILRKLADLL</sequence>
<keyword evidence="1" id="KW-0489">Methyltransferase</keyword>
<name>A0ABT1UF46_9GAMM</name>
<organism evidence="1 2">
    <name type="scientific">Methylomonas aurea</name>
    <dbReference type="NCBI Taxonomy" id="2952224"/>
    <lineage>
        <taxon>Bacteria</taxon>
        <taxon>Pseudomonadati</taxon>
        <taxon>Pseudomonadota</taxon>
        <taxon>Gammaproteobacteria</taxon>
        <taxon>Methylococcales</taxon>
        <taxon>Methylococcaceae</taxon>
        <taxon>Methylomonas</taxon>
    </lineage>
</organism>
<dbReference type="GO" id="GO:0032259">
    <property type="term" value="P:methylation"/>
    <property type="evidence" value="ECO:0007669"/>
    <property type="project" value="UniProtKB-KW"/>
</dbReference>
<protein>
    <submittedName>
        <fullName evidence="1">16S rRNA (Cytosine(1402)-N(4))-methyltransferase</fullName>
        <ecNumber evidence="1">2.1.1.199</ecNumber>
    </submittedName>
</protein>
<dbReference type="RefSeq" id="WP_256609398.1">
    <property type="nucleotide sequence ID" value="NZ_JANIBM010000002.1"/>
</dbReference>
<dbReference type="InterPro" id="IPR010719">
    <property type="entry name" value="MnmM_MeTrfase"/>
</dbReference>
<evidence type="ECO:0000313" key="1">
    <source>
        <dbReference type="EMBL" id="MCQ8180021.1"/>
    </source>
</evidence>
<dbReference type="Pfam" id="PF06962">
    <property type="entry name" value="rRNA_methylase"/>
    <property type="match status" value="1"/>
</dbReference>
<dbReference type="SUPFAM" id="SSF53335">
    <property type="entry name" value="S-adenosyl-L-methionine-dependent methyltransferases"/>
    <property type="match status" value="1"/>
</dbReference>
<dbReference type="PANTHER" id="PTHR35276:SF1">
    <property type="entry name" value="TRNA (MNM(5)S(2)U34)-METHYLTRANSFERASE, CHLOROPLASTIC"/>
    <property type="match status" value="1"/>
</dbReference>
<keyword evidence="2" id="KW-1185">Reference proteome</keyword>
<dbReference type="Proteomes" id="UP001524569">
    <property type="component" value="Unassembled WGS sequence"/>
</dbReference>
<dbReference type="PANTHER" id="PTHR35276">
    <property type="entry name" value="S-ADENOSYL-L-METHIONINE-DEPENDENT METHYLTRANSFERASES SUPERFAMILY PROTEIN"/>
    <property type="match status" value="1"/>
</dbReference>
<evidence type="ECO:0000313" key="2">
    <source>
        <dbReference type="Proteomes" id="UP001524569"/>
    </source>
</evidence>
<reference evidence="1 2" key="1">
    <citation type="submission" date="2022-07" db="EMBL/GenBank/DDBJ databases">
        <title>Methylomonas rivi sp. nov., Methylomonas rosea sp. nov., Methylomonas aureus sp. nov. and Methylomonas subterranea sp. nov., four novel methanotrophs isolated from a freshwater creek and the deep terrestrial subsurface.</title>
        <authorList>
            <person name="Abin C."/>
            <person name="Sankaranarayanan K."/>
            <person name="Garner C."/>
            <person name="Sindelar R."/>
            <person name="Kotary K."/>
            <person name="Garner R."/>
            <person name="Barclay S."/>
            <person name="Lawson P."/>
            <person name="Krumholz L."/>
        </authorList>
    </citation>
    <scope>NUCLEOTIDE SEQUENCE [LARGE SCALE GENOMIC DNA]</scope>
    <source>
        <strain evidence="1 2">SURF-1</strain>
    </source>
</reference>
<dbReference type="Gene3D" id="3.40.50.150">
    <property type="entry name" value="Vaccinia Virus protein VP39"/>
    <property type="match status" value="1"/>
</dbReference>
<comment type="caution">
    <text evidence="1">The sequence shown here is derived from an EMBL/GenBank/DDBJ whole genome shotgun (WGS) entry which is preliminary data.</text>
</comment>
<proteinExistence type="predicted"/>
<dbReference type="GO" id="GO:0008168">
    <property type="term" value="F:methyltransferase activity"/>
    <property type="evidence" value="ECO:0007669"/>
    <property type="project" value="UniProtKB-KW"/>
</dbReference>
<gene>
    <name evidence="1" type="primary">mraW</name>
    <name evidence="1" type="ORF">NP603_02765</name>
</gene>
<accession>A0ABT1UF46</accession>
<dbReference type="EC" id="2.1.1.199" evidence="1"/>
<dbReference type="InterPro" id="IPR029063">
    <property type="entry name" value="SAM-dependent_MTases_sf"/>
</dbReference>